<keyword evidence="3 15" id="KW-0812">Transmembrane</keyword>
<feature type="binding site" evidence="14">
    <location>
        <position position="756"/>
    </location>
    <ligand>
        <name>Mg(2+)</name>
        <dbReference type="ChEBI" id="CHEBI:18420"/>
    </ligand>
</feature>
<name>A0A0V0QKE1_PSEPJ</name>
<dbReference type="EMBL" id="LDAU01000154">
    <property type="protein sequence ID" value="KRX02568.1"/>
    <property type="molecule type" value="Genomic_DNA"/>
</dbReference>
<dbReference type="NCBIfam" id="TIGR01494">
    <property type="entry name" value="ATPase_P-type"/>
    <property type="match status" value="1"/>
</dbReference>
<evidence type="ECO:0000313" key="21">
    <source>
        <dbReference type="Proteomes" id="UP000054937"/>
    </source>
</evidence>
<dbReference type="EC" id="7.6.2.1" evidence="15"/>
<dbReference type="InParanoid" id="A0A0V0QKE1"/>
<dbReference type="SFLD" id="SFLDG00002">
    <property type="entry name" value="C1.7:_P-type_atpase_like"/>
    <property type="match status" value="1"/>
</dbReference>
<evidence type="ECO:0000256" key="5">
    <source>
        <dbReference type="ARBA" id="ARBA00022741"/>
    </source>
</evidence>
<dbReference type="InterPro" id="IPR001757">
    <property type="entry name" value="P_typ_ATPase"/>
</dbReference>
<comment type="catalytic activity">
    <reaction evidence="11 15">
        <text>ATP + H2O + phospholipidSide 1 = ADP + phosphate + phospholipidSide 2.</text>
        <dbReference type="EC" id="7.6.2.1"/>
    </reaction>
</comment>
<feature type="binding site" evidence="13">
    <location>
        <position position="638"/>
    </location>
    <ligand>
        <name>ATP</name>
        <dbReference type="ChEBI" id="CHEBI:30616"/>
    </ligand>
</feature>
<feature type="transmembrane region" description="Helical" evidence="15">
    <location>
        <begin position="814"/>
        <end position="834"/>
    </location>
</feature>
<feature type="signal peptide" evidence="18">
    <location>
        <begin position="1"/>
        <end position="23"/>
    </location>
</feature>
<dbReference type="GO" id="GO:0005886">
    <property type="term" value="C:plasma membrane"/>
    <property type="evidence" value="ECO:0007669"/>
    <property type="project" value="TreeGrafter"/>
</dbReference>
<feature type="binding site" evidence="13">
    <location>
        <position position="730"/>
    </location>
    <ligand>
        <name>ATP</name>
        <dbReference type="ChEBI" id="CHEBI:30616"/>
    </ligand>
</feature>
<dbReference type="InterPro" id="IPR036412">
    <property type="entry name" value="HAD-like_sf"/>
</dbReference>
<dbReference type="GO" id="GO:0140326">
    <property type="term" value="F:ATPase-coupled intramembrane lipid transporter activity"/>
    <property type="evidence" value="ECO:0007669"/>
    <property type="project" value="UniProtKB-EC"/>
</dbReference>
<evidence type="ECO:0000256" key="10">
    <source>
        <dbReference type="ARBA" id="ARBA00023136"/>
    </source>
</evidence>
<dbReference type="GO" id="GO:0000287">
    <property type="term" value="F:magnesium ion binding"/>
    <property type="evidence" value="ECO:0007669"/>
    <property type="project" value="UniProtKB-UniRule"/>
</dbReference>
<dbReference type="InterPro" id="IPR006539">
    <property type="entry name" value="P-type_ATPase_IV"/>
</dbReference>
<keyword evidence="6 13" id="KW-0067">ATP-binding</keyword>
<feature type="transmembrane region" description="Helical" evidence="15">
    <location>
        <begin position="918"/>
        <end position="940"/>
    </location>
</feature>
<comment type="caution">
    <text evidence="20">The sequence shown here is derived from an EMBL/GenBank/DDBJ whole genome shotgun (WGS) entry which is preliminary data.</text>
</comment>
<dbReference type="Gene3D" id="3.40.1110.10">
    <property type="entry name" value="Calcium-transporting ATPase, cytoplasmic domain N"/>
    <property type="match status" value="1"/>
</dbReference>
<keyword evidence="18" id="KW-0732">Signal</keyword>
<dbReference type="InterPro" id="IPR008250">
    <property type="entry name" value="ATPase_P-typ_transduc_dom_A_sf"/>
</dbReference>
<dbReference type="OMA" id="XPFLSYQ"/>
<dbReference type="SFLD" id="SFLDS00003">
    <property type="entry name" value="Haloacid_Dehalogenase"/>
    <property type="match status" value="1"/>
</dbReference>
<keyword evidence="4 14" id="KW-0479">Metal-binding</keyword>
<evidence type="ECO:0000256" key="17">
    <source>
        <dbReference type="SAM" id="MobiDB-lite"/>
    </source>
</evidence>
<feature type="binding site" evidence="13">
    <location>
        <position position="637"/>
    </location>
    <ligand>
        <name>ATP</name>
        <dbReference type="ChEBI" id="CHEBI:30616"/>
    </ligand>
</feature>
<evidence type="ECO:0000256" key="13">
    <source>
        <dbReference type="PIRSR" id="PIRSR606539-2"/>
    </source>
</evidence>
<dbReference type="InterPro" id="IPR044492">
    <property type="entry name" value="P_typ_ATPase_HD_dom"/>
</dbReference>
<dbReference type="PRINTS" id="PR00119">
    <property type="entry name" value="CATATPASE"/>
</dbReference>
<evidence type="ECO:0000313" key="20">
    <source>
        <dbReference type="EMBL" id="KRX02568.1"/>
    </source>
</evidence>
<dbReference type="InterPro" id="IPR018303">
    <property type="entry name" value="ATPase_P-typ_P_site"/>
</dbReference>
<sequence>MFIFWQSQLLVAFHQFLLLHLEGFEDYQRRKSDKELNSKKTIRIENGVEKIISWAEINVGDLMKITDDEQIPCDIIALSTNQEQGNCYIETGALDGEKNLKPKQATKETQAMFKSPTDFSNLDVSLKAEPPNTFLYKFEGSLFVEHDQQKKEPILLGPKQLLLRGAFLRNTEYVYGVVTYTGMDTKIMKNAGLGKIKQSDLEKKMNFYIVLILLVLILLSLIQAVIGTVWISKFHEDHWYLAYEYDDEDLGFIYFLKSLLTYIALLNTMIPISLIVTLEIVKLMQSYFIDWDDQLYVKEKDKRAKHLTSTINEELGQIEYIFSDKTGTLTCNVMEYKIAVIGGQQYGSLDQWESDSNSEVILPHKQDEDHQHIELTKFSFHDEQLNSLLQGNQQHNYQTNYEIKSEDGKSVIKIDDQQALAKEYFTLLSTAHECVVQKQTETKDPTKYHQIRYSGNSPDEISLVDTAKHLGFVFLGSSSSTMTINILGQQKEVDLLQSFEFDSDRKRMSVIIRDRETNTIKMYTKGADSIILQRLAPQQQNIDAINQKLREFSILGLRTLLMGVKVLSEQEYRQFEQKYNNLGNQENRAAQQAKMQDEIEQNFTLIGASAVEDKLQKDVPQTIYDLIRADIKVWMLTGDKLETAENIGKSCKLVQDDMVKFLINCENQEELDKQLNDCFDAIKQEQIINQIQRKYLLVTGDSLNFILEDKQNSQKFVDLSKTCESVICCRVSPKQKALVVKTIKQALKKITLAIGDGANDVNMIQEAHIGIGIYGNEGMQAVQNSDFAIGEFRCLWRLLFFHGRISYIRNSEMILYFFYKNLLFTIPHFFFGFSNSYSGQSFFDDYFILFYNMVFTALPLVARAICDQDVNYVTNLGPRFQQIIGQQKIKNKKDFCRKKIPEIYDVGQKQKLFNNKKFVRWFMEGILDSLFIYIIGYFTLNNLVLHSQGYNGNLWTLSQTVFTAIILVASTRLAIYTRYWTWLNYLCLFGLSIAIYIIAMIIAQWISLTHIYYTVFIFLASPHFYLFIFLVVGSLFLFDYLIFVVPKFVQLQKADFLRIFMKGQNFWKTKSQLIREVPDHTNTKKYLKSYDSLQPVNQILFAQNNQEQAVTNIGQKQQLQNGINGIVNQDSEQDSSHKNLNGVKANGGRQQVNTNQRQRQNHKNSMDNPLSTVQYIIPSNQKQRQNTAYDNSPNGSCVLNLANDKIDFKHENKEEDSVLGETKQIPVLDTKQSYIQARSNNLSQNENKNNINNINNLSDIFEKGSQIPQRQKQQQQQQQNHDTYSQKSKNSKPPMEHLSNIGRSQQKRNEVELEYLSQDQQSQISQANQSKTKYPFRIQK</sequence>
<feature type="domain" description="P-type ATPase C-terminal" evidence="19">
    <location>
        <begin position="782"/>
        <end position="1047"/>
    </location>
</feature>
<dbReference type="FunCoup" id="A0A0V0QKE1">
    <property type="interactions" value="6"/>
</dbReference>
<organism evidence="20 21">
    <name type="scientific">Pseudocohnilembus persalinus</name>
    <name type="common">Ciliate</name>
    <dbReference type="NCBI Taxonomy" id="266149"/>
    <lineage>
        <taxon>Eukaryota</taxon>
        <taxon>Sar</taxon>
        <taxon>Alveolata</taxon>
        <taxon>Ciliophora</taxon>
        <taxon>Intramacronucleata</taxon>
        <taxon>Oligohymenophorea</taxon>
        <taxon>Scuticociliatia</taxon>
        <taxon>Philasterida</taxon>
        <taxon>Pseudocohnilembidae</taxon>
        <taxon>Pseudocohnilembus</taxon>
    </lineage>
</organism>
<feature type="compositionally biased region" description="Low complexity" evidence="17">
    <location>
        <begin position="1266"/>
        <end position="1286"/>
    </location>
</feature>
<keyword evidence="10 15" id="KW-0472">Membrane</keyword>
<feature type="transmembrane region" description="Helical" evidence="15">
    <location>
        <begin position="252"/>
        <end position="278"/>
    </location>
</feature>
<dbReference type="PROSITE" id="PS00154">
    <property type="entry name" value="ATPASE_E1_E2"/>
    <property type="match status" value="1"/>
</dbReference>
<feature type="binding site" evidence="13">
    <location>
        <position position="760"/>
    </location>
    <ligand>
        <name>ATP</name>
        <dbReference type="ChEBI" id="CHEBI:30616"/>
    </ligand>
</feature>
<evidence type="ECO:0000256" key="11">
    <source>
        <dbReference type="ARBA" id="ARBA00034036"/>
    </source>
</evidence>
<dbReference type="GO" id="GO:0016887">
    <property type="term" value="F:ATP hydrolysis activity"/>
    <property type="evidence" value="ECO:0007669"/>
    <property type="project" value="InterPro"/>
</dbReference>
<dbReference type="InterPro" id="IPR023299">
    <property type="entry name" value="ATPase_P-typ_cyto_dom_N"/>
</dbReference>
<dbReference type="InterPro" id="IPR032630">
    <property type="entry name" value="P_typ_ATPase_c"/>
</dbReference>
<evidence type="ECO:0000256" key="9">
    <source>
        <dbReference type="ARBA" id="ARBA00022989"/>
    </source>
</evidence>
<feature type="binding site" evidence="14">
    <location>
        <position position="326"/>
    </location>
    <ligand>
        <name>Mg(2+)</name>
        <dbReference type="ChEBI" id="CHEBI:18420"/>
    </ligand>
</feature>
<keyword evidence="5 13" id="KW-0547">Nucleotide-binding</keyword>
<evidence type="ECO:0000256" key="16">
    <source>
        <dbReference type="SAM" id="Coils"/>
    </source>
</evidence>
<dbReference type="FunFam" id="3.40.50.1000:FF:000190">
    <property type="entry name" value="Phospholipid-transporting ATPase"/>
    <property type="match status" value="1"/>
</dbReference>
<evidence type="ECO:0000256" key="14">
    <source>
        <dbReference type="PIRSR" id="PIRSR606539-3"/>
    </source>
</evidence>
<dbReference type="InterPro" id="IPR023214">
    <property type="entry name" value="HAD_sf"/>
</dbReference>
<feature type="binding site" evidence="13">
    <location>
        <position position="759"/>
    </location>
    <ligand>
        <name>ATP</name>
        <dbReference type="ChEBI" id="CHEBI:30616"/>
    </ligand>
</feature>
<keyword evidence="21" id="KW-1185">Reference proteome</keyword>
<dbReference type="OrthoDB" id="377733at2759"/>
<protein>
    <recommendedName>
        <fullName evidence="15">Phospholipid-transporting ATPase</fullName>
        <ecNumber evidence="15">7.6.2.1</ecNumber>
    </recommendedName>
</protein>
<evidence type="ECO:0000256" key="18">
    <source>
        <dbReference type="SAM" id="SignalP"/>
    </source>
</evidence>
<dbReference type="SFLD" id="SFLDF00027">
    <property type="entry name" value="p-type_atpase"/>
    <property type="match status" value="1"/>
</dbReference>
<dbReference type="GO" id="GO:0005524">
    <property type="term" value="F:ATP binding"/>
    <property type="evidence" value="ECO:0007669"/>
    <property type="project" value="UniProtKB-UniRule"/>
</dbReference>
<keyword evidence="7 14" id="KW-0460">Magnesium</keyword>
<dbReference type="Gene3D" id="2.70.150.10">
    <property type="entry name" value="Calcium-transporting ATPase, cytoplasmic transduction domain A"/>
    <property type="match status" value="1"/>
</dbReference>
<evidence type="ECO:0000256" key="12">
    <source>
        <dbReference type="PIRSR" id="PIRSR606539-1"/>
    </source>
</evidence>
<dbReference type="Gene3D" id="3.40.50.1000">
    <property type="entry name" value="HAD superfamily/HAD-like"/>
    <property type="match status" value="1"/>
</dbReference>
<evidence type="ECO:0000259" key="19">
    <source>
        <dbReference type="Pfam" id="PF16212"/>
    </source>
</evidence>
<feature type="binding site" evidence="14">
    <location>
        <position position="324"/>
    </location>
    <ligand>
        <name>Mg(2+)</name>
        <dbReference type="ChEBI" id="CHEBI:18420"/>
    </ligand>
</feature>
<feature type="binding site" evidence="13">
    <location>
        <position position="324"/>
    </location>
    <ligand>
        <name>ATP</name>
        <dbReference type="ChEBI" id="CHEBI:30616"/>
    </ligand>
</feature>
<dbReference type="PANTHER" id="PTHR24092:SF150">
    <property type="entry name" value="PHOSPHOLIPID-TRANSPORTING ATPASE"/>
    <property type="match status" value="1"/>
</dbReference>
<dbReference type="SUPFAM" id="SSF81653">
    <property type="entry name" value="Calcium ATPase, transduction domain A"/>
    <property type="match status" value="1"/>
</dbReference>
<evidence type="ECO:0000256" key="4">
    <source>
        <dbReference type="ARBA" id="ARBA00022723"/>
    </source>
</evidence>
<feature type="binding site" evidence="13">
    <location>
        <position position="639"/>
    </location>
    <ligand>
        <name>ATP</name>
        <dbReference type="ChEBI" id="CHEBI:30616"/>
    </ligand>
</feature>
<dbReference type="InterPro" id="IPR023298">
    <property type="entry name" value="ATPase_P-typ_TM_dom_sf"/>
</dbReference>
<dbReference type="Pfam" id="PF13246">
    <property type="entry name" value="Cation_ATPase"/>
    <property type="match status" value="1"/>
</dbReference>
<dbReference type="Proteomes" id="UP000054937">
    <property type="component" value="Unassembled WGS sequence"/>
</dbReference>
<evidence type="ECO:0000256" key="15">
    <source>
        <dbReference type="RuleBase" id="RU362033"/>
    </source>
</evidence>
<evidence type="ECO:0000256" key="7">
    <source>
        <dbReference type="ARBA" id="ARBA00022842"/>
    </source>
</evidence>
<keyword evidence="9 15" id="KW-1133">Transmembrane helix</keyword>
<feature type="region of interest" description="Disordered" evidence="17">
    <location>
        <begin position="1265"/>
        <end position="1340"/>
    </location>
</feature>
<reference evidence="20 21" key="1">
    <citation type="journal article" date="2015" name="Sci. Rep.">
        <title>Genome of the facultative scuticociliatosis pathogen Pseudocohnilembus persalinus provides insight into its virulence through horizontal gene transfer.</title>
        <authorList>
            <person name="Xiong J."/>
            <person name="Wang G."/>
            <person name="Cheng J."/>
            <person name="Tian M."/>
            <person name="Pan X."/>
            <person name="Warren A."/>
            <person name="Jiang C."/>
            <person name="Yuan D."/>
            <person name="Miao W."/>
        </authorList>
    </citation>
    <scope>NUCLEOTIDE SEQUENCE [LARGE SCALE GENOMIC DNA]</scope>
    <source>
        <strain evidence="20">36N120E</strain>
    </source>
</reference>
<evidence type="ECO:0000256" key="1">
    <source>
        <dbReference type="ARBA" id="ARBA00004141"/>
    </source>
</evidence>
<feature type="transmembrane region" description="Helical" evidence="15">
    <location>
        <begin position="846"/>
        <end position="866"/>
    </location>
</feature>
<gene>
    <name evidence="20" type="ORF">PPERSA_11908</name>
</gene>
<accession>A0A0V0QKE1</accession>
<comment type="subcellular location">
    <subcellularLocation>
        <location evidence="1 15">Membrane</location>
        <topology evidence="1 15">Multi-pass membrane protein</topology>
    </subcellularLocation>
</comment>
<dbReference type="Pfam" id="PF16212">
    <property type="entry name" value="PhoLip_ATPase_C"/>
    <property type="match status" value="1"/>
</dbReference>
<feature type="compositionally biased region" description="Low complexity" evidence="17">
    <location>
        <begin position="1317"/>
        <end position="1330"/>
    </location>
</feature>
<feature type="binding site" evidence="13">
    <location>
        <position position="558"/>
    </location>
    <ligand>
        <name>ATP</name>
        <dbReference type="ChEBI" id="CHEBI:30616"/>
    </ligand>
</feature>
<feature type="chain" id="PRO_5006867472" description="Phospholipid-transporting ATPase" evidence="18">
    <location>
        <begin position="24"/>
        <end position="1340"/>
    </location>
</feature>
<proteinExistence type="inferred from homology"/>
<dbReference type="GO" id="GO:0045332">
    <property type="term" value="P:phospholipid translocation"/>
    <property type="evidence" value="ECO:0007669"/>
    <property type="project" value="TreeGrafter"/>
</dbReference>
<feature type="transmembrane region" description="Helical" evidence="15">
    <location>
        <begin position="1012"/>
        <end position="1038"/>
    </location>
</feature>
<dbReference type="PANTHER" id="PTHR24092">
    <property type="entry name" value="PROBABLE PHOSPHOLIPID-TRANSPORTING ATPASE"/>
    <property type="match status" value="1"/>
</dbReference>
<keyword evidence="16" id="KW-0175">Coiled coil</keyword>
<feature type="binding site" evidence="14">
    <location>
        <position position="760"/>
    </location>
    <ligand>
        <name>Mg(2+)</name>
        <dbReference type="ChEBI" id="CHEBI:18420"/>
    </ligand>
</feature>
<evidence type="ECO:0000256" key="6">
    <source>
        <dbReference type="ARBA" id="ARBA00022840"/>
    </source>
</evidence>
<dbReference type="SUPFAM" id="SSF81660">
    <property type="entry name" value="Metal cation-transporting ATPase, ATP-binding domain N"/>
    <property type="match status" value="1"/>
</dbReference>
<feature type="transmembrane region" description="Helical" evidence="15">
    <location>
        <begin position="952"/>
        <end position="975"/>
    </location>
</feature>
<evidence type="ECO:0000256" key="8">
    <source>
        <dbReference type="ARBA" id="ARBA00022967"/>
    </source>
</evidence>
<feature type="binding site" evidence="13">
    <location>
        <position position="736"/>
    </location>
    <ligand>
        <name>ATP</name>
        <dbReference type="ChEBI" id="CHEBI:30616"/>
    </ligand>
</feature>
<keyword evidence="8 15" id="KW-1278">Translocase</keyword>
<feature type="region of interest" description="Disordered" evidence="17">
    <location>
        <begin position="1127"/>
        <end position="1169"/>
    </location>
</feature>
<feature type="binding site" evidence="13">
    <location>
        <position position="325"/>
    </location>
    <ligand>
        <name>ATP</name>
        <dbReference type="ChEBI" id="CHEBI:30616"/>
    </ligand>
</feature>
<feature type="coiled-coil region" evidence="16">
    <location>
        <begin position="565"/>
        <end position="592"/>
    </location>
</feature>
<dbReference type="SUPFAM" id="SSF81665">
    <property type="entry name" value="Calcium ATPase, transmembrane domain M"/>
    <property type="match status" value="1"/>
</dbReference>
<feature type="binding site" evidence="13">
    <location>
        <position position="460"/>
    </location>
    <ligand>
        <name>ATP</name>
        <dbReference type="ChEBI" id="CHEBI:30616"/>
    </ligand>
</feature>
<feature type="binding site" evidence="13">
    <location>
        <position position="525"/>
    </location>
    <ligand>
        <name>ATP</name>
        <dbReference type="ChEBI" id="CHEBI:30616"/>
    </ligand>
</feature>
<dbReference type="NCBIfam" id="TIGR01652">
    <property type="entry name" value="ATPase-Plipid"/>
    <property type="match status" value="1"/>
</dbReference>
<feature type="compositionally biased region" description="Low complexity" evidence="17">
    <location>
        <begin position="1149"/>
        <end position="1158"/>
    </location>
</feature>
<feature type="active site" description="4-aspartylphosphate intermediate" evidence="12">
    <location>
        <position position="324"/>
    </location>
</feature>
<dbReference type="SUPFAM" id="SSF56784">
    <property type="entry name" value="HAD-like"/>
    <property type="match status" value="1"/>
</dbReference>
<evidence type="ECO:0000256" key="2">
    <source>
        <dbReference type="ARBA" id="ARBA00008109"/>
    </source>
</evidence>
<feature type="transmembrane region" description="Helical" evidence="15">
    <location>
        <begin position="207"/>
        <end position="232"/>
    </location>
</feature>
<feature type="binding site" evidence="13">
    <location>
        <position position="326"/>
    </location>
    <ligand>
        <name>ATP</name>
        <dbReference type="ChEBI" id="CHEBI:30616"/>
    </ligand>
</feature>
<comment type="similarity">
    <text evidence="2 15">Belongs to the cation transport ATPase (P-type) (TC 3.A.3) family. Type IV subfamily.</text>
</comment>
<feature type="binding site" evidence="13">
    <location>
        <position position="501"/>
    </location>
    <ligand>
        <name>ATP</name>
        <dbReference type="ChEBI" id="CHEBI:30616"/>
    </ligand>
</feature>
<feature type="transmembrane region" description="Helical" evidence="15">
    <location>
        <begin position="982"/>
        <end position="1006"/>
    </location>
</feature>
<comment type="cofactor">
    <cofactor evidence="14">
        <name>Mg(2+)</name>
        <dbReference type="ChEBI" id="CHEBI:18420"/>
    </cofactor>
</comment>
<evidence type="ECO:0000256" key="3">
    <source>
        <dbReference type="ARBA" id="ARBA00022692"/>
    </source>
</evidence>